<dbReference type="OrthoDB" id="9800955at2"/>
<dbReference type="GO" id="GO:0005576">
    <property type="term" value="C:extracellular region"/>
    <property type="evidence" value="ECO:0007669"/>
    <property type="project" value="TreeGrafter"/>
</dbReference>
<dbReference type="KEGG" id="rfr:Rfer_1104"/>
<evidence type="ECO:0000256" key="2">
    <source>
        <dbReference type="ARBA" id="ARBA00023295"/>
    </source>
</evidence>
<evidence type="ECO:0000256" key="3">
    <source>
        <dbReference type="RuleBase" id="RU361153"/>
    </source>
</evidence>
<evidence type="ECO:0000256" key="1">
    <source>
        <dbReference type="ARBA" id="ARBA00022801"/>
    </source>
</evidence>
<organism evidence="5 6">
    <name type="scientific">Albidiferax ferrireducens (strain ATCC BAA-621 / DSM 15236 / T118)</name>
    <name type="common">Rhodoferax ferrireducens</name>
    <dbReference type="NCBI Taxonomy" id="338969"/>
    <lineage>
        <taxon>Bacteria</taxon>
        <taxon>Pseudomonadati</taxon>
        <taxon>Pseudomonadota</taxon>
        <taxon>Betaproteobacteria</taxon>
        <taxon>Burkholderiales</taxon>
        <taxon>Comamonadaceae</taxon>
        <taxon>Rhodoferax</taxon>
    </lineage>
</organism>
<evidence type="ECO:0000259" key="4">
    <source>
        <dbReference type="Pfam" id="PF00150"/>
    </source>
</evidence>
<dbReference type="CAZy" id="GH5">
    <property type="family name" value="Glycoside Hydrolase Family 5"/>
</dbReference>
<dbReference type="EMBL" id="CP000267">
    <property type="protein sequence ID" value="ABD68845.1"/>
    <property type="molecule type" value="Genomic_DNA"/>
</dbReference>
<gene>
    <name evidence="5" type="ordered locus">Rfer_1104</name>
</gene>
<dbReference type="GO" id="GO:0008422">
    <property type="term" value="F:beta-glucosidase activity"/>
    <property type="evidence" value="ECO:0007669"/>
    <property type="project" value="TreeGrafter"/>
</dbReference>
<dbReference type="STRING" id="338969.Rfer_1104"/>
<dbReference type="Proteomes" id="UP000008332">
    <property type="component" value="Chromosome"/>
</dbReference>
<dbReference type="GO" id="GO:0009251">
    <property type="term" value="P:glucan catabolic process"/>
    <property type="evidence" value="ECO:0007669"/>
    <property type="project" value="TreeGrafter"/>
</dbReference>
<keyword evidence="2 3" id="KW-0326">Glycosidase</keyword>
<reference evidence="6" key="1">
    <citation type="submission" date="2006-02" db="EMBL/GenBank/DDBJ databases">
        <title>Complete sequence of chromosome of Rhodoferax ferrireducens DSM 15236.</title>
        <authorList>
            <person name="Copeland A."/>
            <person name="Lucas S."/>
            <person name="Lapidus A."/>
            <person name="Barry K."/>
            <person name="Detter J.C."/>
            <person name="Glavina del Rio T."/>
            <person name="Hammon N."/>
            <person name="Israni S."/>
            <person name="Pitluck S."/>
            <person name="Brettin T."/>
            <person name="Bruce D."/>
            <person name="Han C."/>
            <person name="Tapia R."/>
            <person name="Gilna P."/>
            <person name="Kiss H."/>
            <person name="Schmutz J."/>
            <person name="Larimer F."/>
            <person name="Land M."/>
            <person name="Kyrpides N."/>
            <person name="Ivanova N."/>
            <person name="Richardson P."/>
        </authorList>
    </citation>
    <scope>NUCLEOTIDE SEQUENCE [LARGE SCALE GENOMIC DNA]</scope>
    <source>
        <strain evidence="6">ATCC BAA-621 / DSM 15236 / T118</strain>
    </source>
</reference>
<dbReference type="RefSeq" id="WP_011463414.1">
    <property type="nucleotide sequence ID" value="NC_007908.1"/>
</dbReference>
<dbReference type="GO" id="GO:0009986">
    <property type="term" value="C:cell surface"/>
    <property type="evidence" value="ECO:0007669"/>
    <property type="project" value="TreeGrafter"/>
</dbReference>
<protein>
    <submittedName>
        <fullName evidence="5">Glycoside hydrolase, family 5</fullName>
    </submittedName>
</protein>
<feature type="domain" description="Glycoside hydrolase family 5" evidence="4">
    <location>
        <begin position="143"/>
        <end position="363"/>
    </location>
</feature>
<dbReference type="InterPro" id="IPR001547">
    <property type="entry name" value="Glyco_hydro_5"/>
</dbReference>
<dbReference type="Pfam" id="PF00150">
    <property type="entry name" value="Cellulase"/>
    <property type="match status" value="1"/>
</dbReference>
<dbReference type="eggNOG" id="COG2730">
    <property type="taxonomic scope" value="Bacteria"/>
</dbReference>
<proteinExistence type="inferred from homology"/>
<comment type="similarity">
    <text evidence="3">Belongs to the glycosyl hydrolase 5 (cellulase A) family.</text>
</comment>
<evidence type="ECO:0000313" key="5">
    <source>
        <dbReference type="EMBL" id="ABD68845.1"/>
    </source>
</evidence>
<sequence length="468" mass="52571">MKASFFEVCLEQAVITLWSFGKRAGLITVQLLALATFSSTQAGNTNADSSLVPAHGVTKAVPERALSMLRTQGTQWVKADGAPIQLKGTNLGNWLMLEFWMMGQSTKAIDDQCTLEATLDRRFGYVERERLMRLHRDNWITARDWDLMPQFGLNLVRVPFIWSLIEDEQNPRHLRPDAWHYLDEAINQAEARGMYVVLDLHGAVGAQGHEHHSGCAGKNLYWSTPEYQERTAWLWQQIANRYKNRAAVAGYSILNEPWGASEAEMAAVMKELYASVRAVDPNHIIILPGHSRGIDAYGKPGDQGMRNVAFEMHFYPGHFGWAKPGLDVHRDWLQCVPQGGGTCEWNARMMAWDTPLFVGEFQPWADMDDELGGQITRASYDTYAKYGWAAATWSFKMLSNAGGLVKSNWGMVTNVEGANIPAVDFSQASLGEIEQLIKLFGSVPYQPNRQVMKWMNSLVPPKPFAQAQ</sequence>
<dbReference type="HOGENOM" id="CLU_036995_0_0_4"/>
<dbReference type="AlphaFoldDB" id="Q21ZF8"/>
<dbReference type="InterPro" id="IPR050386">
    <property type="entry name" value="Glycosyl_hydrolase_5"/>
</dbReference>
<evidence type="ECO:0000313" key="6">
    <source>
        <dbReference type="Proteomes" id="UP000008332"/>
    </source>
</evidence>
<dbReference type="Gene3D" id="3.20.20.80">
    <property type="entry name" value="Glycosidases"/>
    <property type="match status" value="1"/>
</dbReference>
<keyword evidence="1 3" id="KW-0378">Hydrolase</keyword>
<dbReference type="PANTHER" id="PTHR31297">
    <property type="entry name" value="GLUCAN ENDO-1,6-BETA-GLUCOSIDASE B"/>
    <property type="match status" value="1"/>
</dbReference>
<name>Q21ZF8_ALBFT</name>
<dbReference type="PANTHER" id="PTHR31297:SF13">
    <property type="entry name" value="PUTATIVE-RELATED"/>
    <property type="match status" value="1"/>
</dbReference>
<dbReference type="SUPFAM" id="SSF51445">
    <property type="entry name" value="(Trans)glycosidases"/>
    <property type="match status" value="1"/>
</dbReference>
<keyword evidence="6" id="KW-1185">Reference proteome</keyword>
<accession>Q21ZF8</accession>
<dbReference type="InterPro" id="IPR017853">
    <property type="entry name" value="GH"/>
</dbReference>